<feature type="transmembrane region" description="Helical" evidence="2">
    <location>
        <begin position="114"/>
        <end position="136"/>
    </location>
</feature>
<feature type="transmembrane region" description="Helical" evidence="2">
    <location>
        <begin position="624"/>
        <end position="646"/>
    </location>
</feature>
<feature type="transmembrane region" description="Helical" evidence="2">
    <location>
        <begin position="698"/>
        <end position="714"/>
    </location>
</feature>
<protein>
    <submittedName>
        <fullName evidence="3">Uncharacterized protein</fullName>
    </submittedName>
</protein>
<evidence type="ECO:0000313" key="3">
    <source>
        <dbReference type="EMBL" id="KAF2155305.1"/>
    </source>
</evidence>
<feature type="transmembrane region" description="Helical" evidence="2">
    <location>
        <begin position="652"/>
        <end position="677"/>
    </location>
</feature>
<dbReference type="Proteomes" id="UP000799439">
    <property type="component" value="Unassembled WGS sequence"/>
</dbReference>
<keyword evidence="2" id="KW-0812">Transmembrane</keyword>
<sequence>MDKDNEAANERQPHGESKGTSFDSVSWLHLLGPTIATCATLLLGLEWIESWVSAGHDRGKKVIFLPRGFCNPFQQFTMYVKLVTIAASAALLVVVGRASAVMARLPLPSHSRRVAIALGILRHMFTLALLVFVLPIPNMLDASSARVGNAQDSIAALVPRRWTSEYSRNTKLAEHIFSSENLREGCDSQLAGQVWCQRAVTPDKRQQRVSANIAAFKRMRNEIRAVRDSDGQEMCRKDKDWLWMSDMSQCRNWYEEGLLTKFFGNMILLTNVTRTPTLLSLGIQRPEIEYNPLAWPTELHFFTNSTTPAPAVLSRNLKMDWPFLLERHILSPPRLGEVEPIEVCLCAVEKRVESDCTLVVFLKIIDSVKSRLRWILILFAGLFTCSTYVYDFTWKMSPFLPPHFFRGFALDVDSSNRSPRQSHHVMAQGIRWIAKQTLRLSLLLGTLYILRDTNRMFLYTSTNPLQFWKPFRPRQMQNNDFAQLIPVAGRNVNDSSNWNGASVTTITLLCVWIGQFSWQTVTRPPMKLPLSENDKLECSQPPNNDIDSEHSGFLSKSILFLPQRAVLGIFSSTPPSLSSVILVTNLILEAVFWGTITSLDPILRRKNCFQRPRIAACPYEATFGVLYHLRTLFGHSIVVSLLFWGARRAHTAWGLFVFTTTALWTSVFTCYTVMVMIKDAEGNIDRYFLGHNADARRRDLFMLLVVGMVLLSYWRPPQQKGRRRQSY</sequence>
<organism evidence="3 4">
    <name type="scientific">Myriangium duriaei CBS 260.36</name>
    <dbReference type="NCBI Taxonomy" id="1168546"/>
    <lineage>
        <taxon>Eukaryota</taxon>
        <taxon>Fungi</taxon>
        <taxon>Dikarya</taxon>
        <taxon>Ascomycota</taxon>
        <taxon>Pezizomycotina</taxon>
        <taxon>Dothideomycetes</taxon>
        <taxon>Dothideomycetidae</taxon>
        <taxon>Myriangiales</taxon>
        <taxon>Myriangiaceae</taxon>
        <taxon>Myriangium</taxon>
    </lineage>
</organism>
<reference evidence="3" key="1">
    <citation type="journal article" date="2020" name="Stud. Mycol.">
        <title>101 Dothideomycetes genomes: a test case for predicting lifestyles and emergence of pathogens.</title>
        <authorList>
            <person name="Haridas S."/>
            <person name="Albert R."/>
            <person name="Binder M."/>
            <person name="Bloem J."/>
            <person name="Labutti K."/>
            <person name="Salamov A."/>
            <person name="Andreopoulos B."/>
            <person name="Baker S."/>
            <person name="Barry K."/>
            <person name="Bills G."/>
            <person name="Bluhm B."/>
            <person name="Cannon C."/>
            <person name="Castanera R."/>
            <person name="Culley D."/>
            <person name="Daum C."/>
            <person name="Ezra D."/>
            <person name="Gonzalez J."/>
            <person name="Henrissat B."/>
            <person name="Kuo A."/>
            <person name="Liang C."/>
            <person name="Lipzen A."/>
            <person name="Lutzoni F."/>
            <person name="Magnuson J."/>
            <person name="Mondo S."/>
            <person name="Nolan M."/>
            <person name="Ohm R."/>
            <person name="Pangilinan J."/>
            <person name="Park H.-J."/>
            <person name="Ramirez L."/>
            <person name="Alfaro M."/>
            <person name="Sun H."/>
            <person name="Tritt A."/>
            <person name="Yoshinaga Y."/>
            <person name="Zwiers L.-H."/>
            <person name="Turgeon B."/>
            <person name="Goodwin S."/>
            <person name="Spatafora J."/>
            <person name="Crous P."/>
            <person name="Grigoriev I."/>
        </authorList>
    </citation>
    <scope>NUCLEOTIDE SEQUENCE</scope>
    <source>
        <strain evidence="3">CBS 260.36</strain>
    </source>
</reference>
<dbReference type="EMBL" id="ML996083">
    <property type="protein sequence ID" value="KAF2155305.1"/>
    <property type="molecule type" value="Genomic_DNA"/>
</dbReference>
<accession>A0A9P4J8Y1</accession>
<proteinExistence type="predicted"/>
<feature type="transmembrane region" description="Helical" evidence="2">
    <location>
        <begin position="82"/>
        <end position="102"/>
    </location>
</feature>
<feature type="compositionally biased region" description="Basic and acidic residues" evidence="1">
    <location>
        <begin position="1"/>
        <end position="17"/>
    </location>
</feature>
<comment type="caution">
    <text evidence="3">The sequence shown here is derived from an EMBL/GenBank/DDBJ whole genome shotgun (WGS) entry which is preliminary data.</text>
</comment>
<feature type="transmembrane region" description="Helical" evidence="2">
    <location>
        <begin position="372"/>
        <end position="390"/>
    </location>
</feature>
<dbReference type="AlphaFoldDB" id="A0A9P4J8Y1"/>
<keyword evidence="2" id="KW-0472">Membrane</keyword>
<name>A0A9P4J8Y1_9PEZI</name>
<evidence type="ECO:0000256" key="2">
    <source>
        <dbReference type="SAM" id="Phobius"/>
    </source>
</evidence>
<gene>
    <name evidence="3" type="ORF">K461DRAFT_292176</name>
</gene>
<evidence type="ECO:0000313" key="4">
    <source>
        <dbReference type="Proteomes" id="UP000799439"/>
    </source>
</evidence>
<evidence type="ECO:0000256" key="1">
    <source>
        <dbReference type="SAM" id="MobiDB-lite"/>
    </source>
</evidence>
<keyword evidence="4" id="KW-1185">Reference proteome</keyword>
<feature type="region of interest" description="Disordered" evidence="1">
    <location>
        <begin position="1"/>
        <end position="21"/>
    </location>
</feature>
<keyword evidence="2" id="KW-1133">Transmembrane helix</keyword>